<proteinExistence type="predicted"/>
<dbReference type="Pfam" id="PF18614">
    <property type="entry name" value="RNase_II_C_S1"/>
    <property type="match status" value="1"/>
</dbReference>
<name>A0A841FGH7_9ACTN</name>
<dbReference type="GO" id="GO:0000932">
    <property type="term" value="C:P-body"/>
    <property type="evidence" value="ECO:0007669"/>
    <property type="project" value="TreeGrafter"/>
</dbReference>
<dbReference type="InterPro" id="IPR050180">
    <property type="entry name" value="RNR_Ribonuclease"/>
</dbReference>
<dbReference type="GO" id="GO:0003723">
    <property type="term" value="F:RNA binding"/>
    <property type="evidence" value="ECO:0007669"/>
    <property type="project" value="InterPro"/>
</dbReference>
<keyword evidence="3" id="KW-1185">Reference proteome</keyword>
<dbReference type="RefSeq" id="WP_184787821.1">
    <property type="nucleotide sequence ID" value="NZ_BONT01000112.1"/>
</dbReference>
<dbReference type="Proteomes" id="UP000548476">
    <property type="component" value="Unassembled WGS sequence"/>
</dbReference>
<dbReference type="Pfam" id="PF00773">
    <property type="entry name" value="RNB"/>
    <property type="match status" value="1"/>
</dbReference>
<evidence type="ECO:0000313" key="2">
    <source>
        <dbReference type="EMBL" id="MBB6034974.1"/>
    </source>
</evidence>
<dbReference type="GO" id="GO:0006402">
    <property type="term" value="P:mRNA catabolic process"/>
    <property type="evidence" value="ECO:0007669"/>
    <property type="project" value="TreeGrafter"/>
</dbReference>
<dbReference type="InterPro" id="IPR012340">
    <property type="entry name" value="NA-bd_OB-fold"/>
</dbReference>
<organism evidence="2 3">
    <name type="scientific">Phytomonospora endophytica</name>
    <dbReference type="NCBI Taxonomy" id="714109"/>
    <lineage>
        <taxon>Bacteria</taxon>
        <taxon>Bacillati</taxon>
        <taxon>Actinomycetota</taxon>
        <taxon>Actinomycetes</taxon>
        <taxon>Micromonosporales</taxon>
        <taxon>Micromonosporaceae</taxon>
        <taxon>Phytomonospora</taxon>
    </lineage>
</organism>
<dbReference type="InterPro" id="IPR001900">
    <property type="entry name" value="RNase_II/R"/>
</dbReference>
<dbReference type="InterPro" id="IPR040596">
    <property type="entry name" value="RNase_II_C_S1"/>
</dbReference>
<evidence type="ECO:0000259" key="1">
    <source>
        <dbReference type="SMART" id="SM00955"/>
    </source>
</evidence>
<evidence type="ECO:0000313" key="3">
    <source>
        <dbReference type="Proteomes" id="UP000548476"/>
    </source>
</evidence>
<dbReference type="AlphaFoldDB" id="A0A841FGH7"/>
<dbReference type="PROSITE" id="PS00018">
    <property type="entry name" value="EF_HAND_1"/>
    <property type="match status" value="1"/>
</dbReference>
<dbReference type="SUPFAM" id="SSF50249">
    <property type="entry name" value="Nucleic acid-binding proteins"/>
    <property type="match status" value="1"/>
</dbReference>
<dbReference type="SMART" id="SM00955">
    <property type="entry name" value="RNB"/>
    <property type="match status" value="1"/>
</dbReference>
<gene>
    <name evidence="2" type="ORF">HNR73_002828</name>
</gene>
<protein>
    <submittedName>
        <fullName evidence="2">VacB/RNase II family 3'-5' exoribonuclease</fullName>
    </submittedName>
</protein>
<sequence length="475" mass="50622">MPRRILQVADAVQPDLTAGFARIRAEMRLPVEFGPAALTEALDAAGRALPARADRTEVPLLTIDPPGSMDLDQAMCIERAGEGFRVWYAIADVGAFVTPGGALDTEVHLRGESVYLPDGNVPLHPRELSEGAASLLPGKTRPAALWRIDLDATGEITAAEVTRALVRSRDRLEYRAVQESIDAGTAEGTIALLAEVGRLRQALERARGGVSIPTAEQEVVGENGGYRLAFRFPLPAEGWNAQISLLTGIAAARMMLDGGVGVLRVLPTPSEQDIAKVRRVAKALDVAWPEGRGYGEVVAGLDPARSQHAAFLQESMMLLRGSGYESFDGAPPEQGLHSAVAAPYAHVTAPLRRLVDRYATEVCLALCAGTEIPSWVREALPALPKEMAVSGRRAGSVERAAVDLVEATVLAPRVGERFESVVIDVEDRRPAGRVQIADPAVIARCTGEGLPLGEALSVRLVVADAENRKVEFTAA</sequence>
<feature type="domain" description="RNB" evidence="1">
    <location>
        <begin position="52"/>
        <end position="369"/>
    </location>
</feature>
<dbReference type="PANTHER" id="PTHR23355:SF42">
    <property type="entry name" value="RIBONUCLEASE II, CHLOROPLASTIC_MITOCHONDRIAL"/>
    <property type="match status" value="1"/>
</dbReference>
<dbReference type="GO" id="GO:0000175">
    <property type="term" value="F:3'-5'-RNA exonuclease activity"/>
    <property type="evidence" value="ECO:0007669"/>
    <property type="project" value="TreeGrafter"/>
</dbReference>
<comment type="caution">
    <text evidence="2">The sequence shown here is derived from an EMBL/GenBank/DDBJ whole genome shotgun (WGS) entry which is preliminary data.</text>
</comment>
<dbReference type="EMBL" id="JACHGT010000005">
    <property type="protein sequence ID" value="MBB6034974.1"/>
    <property type="molecule type" value="Genomic_DNA"/>
</dbReference>
<dbReference type="InterPro" id="IPR018247">
    <property type="entry name" value="EF_Hand_1_Ca_BS"/>
</dbReference>
<dbReference type="PANTHER" id="PTHR23355">
    <property type="entry name" value="RIBONUCLEASE"/>
    <property type="match status" value="1"/>
</dbReference>
<accession>A0A841FGH7</accession>
<reference evidence="2 3" key="1">
    <citation type="submission" date="2020-08" db="EMBL/GenBank/DDBJ databases">
        <title>Genomic Encyclopedia of Type Strains, Phase IV (KMG-IV): sequencing the most valuable type-strain genomes for metagenomic binning, comparative biology and taxonomic classification.</title>
        <authorList>
            <person name="Goeker M."/>
        </authorList>
    </citation>
    <scope>NUCLEOTIDE SEQUENCE [LARGE SCALE GENOMIC DNA]</scope>
    <source>
        <strain evidence="2 3">YIM 65646</strain>
    </source>
</reference>